<organism evidence="1 2">
    <name type="scientific">Allacma fusca</name>
    <dbReference type="NCBI Taxonomy" id="39272"/>
    <lineage>
        <taxon>Eukaryota</taxon>
        <taxon>Metazoa</taxon>
        <taxon>Ecdysozoa</taxon>
        <taxon>Arthropoda</taxon>
        <taxon>Hexapoda</taxon>
        <taxon>Collembola</taxon>
        <taxon>Symphypleona</taxon>
        <taxon>Sminthuridae</taxon>
        <taxon>Allacma</taxon>
    </lineage>
</organism>
<name>A0A8J2J8N6_9HEXA</name>
<sequence>NSNHEHEIFGDCLKHLAQSLMRSIEAFVEAGLVEVGGAVVRTRAVGQAVAAWRADTSWGKWVSDLRLRTQKRAGRGGKSRQSP</sequence>
<keyword evidence="2" id="KW-1185">Reference proteome</keyword>
<reference evidence="1" key="1">
    <citation type="submission" date="2021-06" db="EMBL/GenBank/DDBJ databases">
        <authorList>
            <person name="Hodson N. C."/>
            <person name="Mongue J. A."/>
            <person name="Jaron S. K."/>
        </authorList>
    </citation>
    <scope>NUCLEOTIDE SEQUENCE</scope>
</reference>
<feature type="non-terminal residue" evidence="1">
    <location>
        <position position="1"/>
    </location>
</feature>
<dbReference type="EMBL" id="CAJVCH010023191">
    <property type="protein sequence ID" value="CAG7694143.1"/>
    <property type="molecule type" value="Genomic_DNA"/>
</dbReference>
<gene>
    <name evidence="1" type="ORF">AFUS01_LOCUS3817</name>
</gene>
<protein>
    <submittedName>
        <fullName evidence="1">Uncharacterized protein</fullName>
    </submittedName>
</protein>
<comment type="caution">
    <text evidence="1">The sequence shown here is derived from an EMBL/GenBank/DDBJ whole genome shotgun (WGS) entry which is preliminary data.</text>
</comment>
<accession>A0A8J2J8N6</accession>
<proteinExistence type="predicted"/>
<evidence type="ECO:0000313" key="2">
    <source>
        <dbReference type="Proteomes" id="UP000708208"/>
    </source>
</evidence>
<dbReference type="AlphaFoldDB" id="A0A8J2J8N6"/>
<dbReference type="Proteomes" id="UP000708208">
    <property type="component" value="Unassembled WGS sequence"/>
</dbReference>
<evidence type="ECO:0000313" key="1">
    <source>
        <dbReference type="EMBL" id="CAG7694143.1"/>
    </source>
</evidence>